<evidence type="ECO:0000256" key="1">
    <source>
        <dbReference type="ARBA" id="ARBA00022722"/>
    </source>
</evidence>
<dbReference type="RefSeq" id="WP_233731180.1">
    <property type="nucleotide sequence ID" value="NZ_JAJVCN010000004.1"/>
</dbReference>
<feature type="domain" description="PIN" evidence="5">
    <location>
        <begin position="3"/>
        <end position="114"/>
    </location>
</feature>
<dbReference type="EMBL" id="JAJVCN010000004">
    <property type="protein sequence ID" value="MCE7009650.1"/>
    <property type="molecule type" value="Genomic_DNA"/>
</dbReference>
<dbReference type="InterPro" id="IPR002716">
    <property type="entry name" value="PIN_dom"/>
</dbReference>
<evidence type="ECO:0000313" key="6">
    <source>
        <dbReference type="EMBL" id="MCE7009650.1"/>
    </source>
</evidence>
<evidence type="ECO:0000256" key="4">
    <source>
        <dbReference type="ARBA" id="ARBA00022842"/>
    </source>
</evidence>
<comment type="caution">
    <text evidence="6">The sequence shown here is derived from an EMBL/GenBank/DDBJ whole genome shotgun (WGS) entry which is preliminary data.</text>
</comment>
<accession>A0ABS8ZPK3</accession>
<keyword evidence="3" id="KW-0378">Hydrolase</keyword>
<dbReference type="PANTHER" id="PTHR36173:SF2">
    <property type="entry name" value="RIBONUCLEASE VAPC16"/>
    <property type="match status" value="1"/>
</dbReference>
<evidence type="ECO:0000259" key="5">
    <source>
        <dbReference type="Pfam" id="PF01850"/>
    </source>
</evidence>
<gene>
    <name evidence="6" type="ORF">LWC34_43610</name>
</gene>
<dbReference type="PANTHER" id="PTHR36173">
    <property type="entry name" value="RIBONUCLEASE VAPC16-RELATED"/>
    <property type="match status" value="1"/>
</dbReference>
<dbReference type="CDD" id="cd09872">
    <property type="entry name" value="PIN_Sll0205-like"/>
    <property type="match status" value="1"/>
</dbReference>
<evidence type="ECO:0000256" key="3">
    <source>
        <dbReference type="ARBA" id="ARBA00022801"/>
    </source>
</evidence>
<protein>
    <submittedName>
        <fullName evidence="6">Type II toxin-antitoxin system VapC family toxin</fullName>
    </submittedName>
</protein>
<dbReference type="InterPro" id="IPR052919">
    <property type="entry name" value="TA_system_RNase"/>
</dbReference>
<dbReference type="Gene3D" id="3.40.50.1010">
    <property type="entry name" value="5'-nuclease"/>
    <property type="match status" value="1"/>
</dbReference>
<proteinExistence type="predicted"/>
<reference evidence="6 7" key="1">
    <citation type="submission" date="2021-12" db="EMBL/GenBank/DDBJ databases">
        <title>Genome sequence of Kibdelosporangium philippinense ATCC 49844.</title>
        <authorList>
            <person name="Fedorov E.A."/>
            <person name="Omeragic M."/>
            <person name="Shalygina K.F."/>
            <person name="Maclea K.S."/>
        </authorList>
    </citation>
    <scope>NUCLEOTIDE SEQUENCE [LARGE SCALE GENOMIC DNA]</scope>
    <source>
        <strain evidence="6 7">ATCC 49844</strain>
    </source>
</reference>
<keyword evidence="1" id="KW-0540">Nuclease</keyword>
<dbReference type="InterPro" id="IPR029060">
    <property type="entry name" value="PIN-like_dom_sf"/>
</dbReference>
<keyword evidence="4" id="KW-0460">Magnesium</keyword>
<organism evidence="6 7">
    <name type="scientific">Kibdelosporangium philippinense</name>
    <dbReference type="NCBI Taxonomy" id="211113"/>
    <lineage>
        <taxon>Bacteria</taxon>
        <taxon>Bacillati</taxon>
        <taxon>Actinomycetota</taxon>
        <taxon>Actinomycetes</taxon>
        <taxon>Pseudonocardiales</taxon>
        <taxon>Pseudonocardiaceae</taxon>
        <taxon>Kibdelosporangium</taxon>
    </lineage>
</organism>
<dbReference type="Proteomes" id="UP001521150">
    <property type="component" value="Unassembled WGS sequence"/>
</dbReference>
<name>A0ABS8ZPK3_9PSEU</name>
<keyword evidence="7" id="KW-1185">Reference proteome</keyword>
<dbReference type="Pfam" id="PF01850">
    <property type="entry name" value="PIN"/>
    <property type="match status" value="1"/>
</dbReference>
<evidence type="ECO:0000256" key="2">
    <source>
        <dbReference type="ARBA" id="ARBA00022723"/>
    </source>
</evidence>
<dbReference type="SUPFAM" id="SSF88723">
    <property type="entry name" value="PIN domain-like"/>
    <property type="match status" value="1"/>
</dbReference>
<dbReference type="InterPro" id="IPR041705">
    <property type="entry name" value="PIN_Sll0205"/>
</dbReference>
<evidence type="ECO:0000313" key="7">
    <source>
        <dbReference type="Proteomes" id="UP001521150"/>
    </source>
</evidence>
<keyword evidence="2" id="KW-0479">Metal-binding</keyword>
<sequence length="127" mass="13803">MLLLDSQVALWLLDDSPKLGKLARERILAADGVHVSAATVWELTIKSMLGKLTIPDKFSDLLVEQGLTILPITGEHAEALTAFPELARHDPFDRLIIAQASLLGLDLLTADHVLLALGRTFVIDATK</sequence>